<evidence type="ECO:0000313" key="2">
    <source>
        <dbReference type="Proteomes" id="UP001419268"/>
    </source>
</evidence>
<dbReference type="EMBL" id="JBBNAG010000007">
    <property type="protein sequence ID" value="KAK9118204.1"/>
    <property type="molecule type" value="Genomic_DNA"/>
</dbReference>
<proteinExistence type="predicted"/>
<protein>
    <submittedName>
        <fullName evidence="1">Uncharacterized protein</fullName>
    </submittedName>
</protein>
<sequence length="202" mass="22227">MKTIMADQHEGRDGSDNCSQYTVSIEDFQRLSDSVAAQGQQLATFITDIMMLTAQGQQLTELLRVVRAHLVSPVVSAKPTTTVLPVLEIPIVSITITIVLRVPELVIVPTVPIPLEMLSLVVPAKISVDAIPALTENNRKWKRGKRLKKTYERTSSLGFEIPITMTIPCVHDSPQALAMVNRFPSILSVVMVPSIFVPHFAC</sequence>
<keyword evidence="2" id="KW-1185">Reference proteome</keyword>
<evidence type="ECO:0000313" key="1">
    <source>
        <dbReference type="EMBL" id="KAK9118204.1"/>
    </source>
</evidence>
<organism evidence="1 2">
    <name type="scientific">Stephania cephalantha</name>
    <dbReference type="NCBI Taxonomy" id="152367"/>
    <lineage>
        <taxon>Eukaryota</taxon>
        <taxon>Viridiplantae</taxon>
        <taxon>Streptophyta</taxon>
        <taxon>Embryophyta</taxon>
        <taxon>Tracheophyta</taxon>
        <taxon>Spermatophyta</taxon>
        <taxon>Magnoliopsida</taxon>
        <taxon>Ranunculales</taxon>
        <taxon>Menispermaceae</taxon>
        <taxon>Menispermoideae</taxon>
        <taxon>Cissampelideae</taxon>
        <taxon>Stephania</taxon>
    </lineage>
</organism>
<reference evidence="1 2" key="1">
    <citation type="submission" date="2024-01" db="EMBL/GenBank/DDBJ databases">
        <title>Genome assemblies of Stephania.</title>
        <authorList>
            <person name="Yang L."/>
        </authorList>
    </citation>
    <scope>NUCLEOTIDE SEQUENCE [LARGE SCALE GENOMIC DNA]</scope>
    <source>
        <strain evidence="1">JXDWG</strain>
        <tissue evidence="1">Leaf</tissue>
    </source>
</reference>
<dbReference type="Proteomes" id="UP001419268">
    <property type="component" value="Unassembled WGS sequence"/>
</dbReference>
<name>A0AAP0IMD0_9MAGN</name>
<gene>
    <name evidence="1" type="ORF">Scep_016297</name>
</gene>
<dbReference type="AlphaFoldDB" id="A0AAP0IMD0"/>
<comment type="caution">
    <text evidence="1">The sequence shown here is derived from an EMBL/GenBank/DDBJ whole genome shotgun (WGS) entry which is preliminary data.</text>
</comment>
<accession>A0AAP0IMD0</accession>